<dbReference type="Proteomes" id="UP001154078">
    <property type="component" value="Chromosome 10"/>
</dbReference>
<evidence type="ECO:0000256" key="9">
    <source>
        <dbReference type="ARBA" id="ARBA00046672"/>
    </source>
</evidence>
<dbReference type="PRINTS" id="PR01182">
    <property type="entry name" value="ORNDCRBXLASE"/>
</dbReference>
<evidence type="ECO:0000313" key="15">
    <source>
        <dbReference type="EMBL" id="CAH0548581.1"/>
    </source>
</evidence>
<dbReference type="PRINTS" id="PR01179">
    <property type="entry name" value="ODADCRBXLASE"/>
</dbReference>
<gene>
    <name evidence="15" type="ORF">MELIAE_LOCUS2037</name>
</gene>
<evidence type="ECO:0000256" key="7">
    <source>
        <dbReference type="ARBA" id="ARBA00034138"/>
    </source>
</evidence>
<dbReference type="Gene3D" id="3.20.20.10">
    <property type="entry name" value="Alanine racemase"/>
    <property type="match status" value="1"/>
</dbReference>
<evidence type="ECO:0000256" key="6">
    <source>
        <dbReference type="ARBA" id="ARBA00034115"/>
    </source>
</evidence>
<dbReference type="Gene3D" id="2.40.37.10">
    <property type="entry name" value="Lyase, Ornithine Decarboxylase, Chain A, domain 1"/>
    <property type="match status" value="1"/>
</dbReference>
<dbReference type="InterPro" id="IPR022643">
    <property type="entry name" value="De-COase2_C"/>
</dbReference>
<evidence type="ECO:0000256" key="12">
    <source>
        <dbReference type="RuleBase" id="RU003737"/>
    </source>
</evidence>
<dbReference type="InterPro" id="IPR022653">
    <property type="entry name" value="De-COase2_pyr-phos_BS"/>
</dbReference>
<dbReference type="GO" id="GO:0004586">
    <property type="term" value="F:ornithine decarboxylase activity"/>
    <property type="evidence" value="ECO:0007669"/>
    <property type="project" value="UniProtKB-EC"/>
</dbReference>
<comment type="function">
    <text evidence="8">Catalyzes the first and rate-limiting step of polyamine biosynthesis that converts ornithine into putrescine, which is the precursor for the polyamines, spermidine and spermine. Polyamines are essential for cell proliferation and are implicated in cellular processes, ranging from DNA replication to apoptosis.</text>
</comment>
<dbReference type="InterPro" id="IPR002433">
    <property type="entry name" value="Orn_de-COase"/>
</dbReference>
<dbReference type="EMBL" id="OV121141">
    <property type="protein sequence ID" value="CAH0548581.1"/>
    <property type="molecule type" value="Genomic_DNA"/>
</dbReference>
<feature type="domain" description="Orn/DAP/Arg decarboxylase 2 N-terminal" evidence="14">
    <location>
        <begin position="41"/>
        <end position="273"/>
    </location>
</feature>
<evidence type="ECO:0000256" key="2">
    <source>
        <dbReference type="ARBA" id="ARBA00008872"/>
    </source>
</evidence>
<sequence>MLSKLENQIQILNSKSSVWSVMEEMTQSENQEEAFYVCDIGNIIKKYLNWKKLMPRVETYYAVKCNDHPFVLETLATLGTGFDCASKEEISKILDLNVQPTRIIFANPAKPESHIKYAETVNILRMTFDNQLELEKIKRSHPNAELILRIKYDDEMAHYKFGGKFGCDHLTEAPELLTKAQQLGIKVIGVSFHIGSGSQNPKVYGEAIKAARHVFDLASNIGFKFNILDIGGGFPGAHGTSIEEISKNVNENINLHFSDPSIKIVAEPGRYYVDSAFTVATRIHSIATTKPDSTGIFTYMYYVNTGAYSTFMNVFFNEQYKPQALNKNKRDKKYPTIIWGPTCDSLDKICEKNKMPKMNIGDWIAFENMGAYTLTISSNFNGFPIPKVHGVVCEKLWKKYKHLMMGSEIKFDNCKEHLRCQLSEKLLYSNKFSSVN</sequence>
<evidence type="ECO:0000256" key="3">
    <source>
        <dbReference type="ARBA" id="ARBA00022898"/>
    </source>
</evidence>
<evidence type="ECO:0000256" key="11">
    <source>
        <dbReference type="PIRSR" id="PIRSR600183-50"/>
    </source>
</evidence>
<feature type="modified residue" description="N6-(pyridoxal phosphate)lysine" evidence="11">
    <location>
        <position position="64"/>
    </location>
</feature>
<evidence type="ECO:0000256" key="4">
    <source>
        <dbReference type="ARBA" id="ARBA00023115"/>
    </source>
</evidence>
<dbReference type="PROSITE" id="PS00878">
    <property type="entry name" value="ODR_DC_2_1"/>
    <property type="match status" value="1"/>
</dbReference>
<dbReference type="FunFam" id="3.20.20.10:FF:000005">
    <property type="entry name" value="Ornithine decarboxylase"/>
    <property type="match status" value="1"/>
</dbReference>
<dbReference type="InterPro" id="IPR022644">
    <property type="entry name" value="De-COase2_N"/>
</dbReference>
<comment type="catalytic activity">
    <reaction evidence="10">
        <text>L-ornithine + H(+) = putrescine + CO2</text>
        <dbReference type="Rhea" id="RHEA:22964"/>
        <dbReference type="ChEBI" id="CHEBI:15378"/>
        <dbReference type="ChEBI" id="CHEBI:16526"/>
        <dbReference type="ChEBI" id="CHEBI:46911"/>
        <dbReference type="ChEBI" id="CHEBI:326268"/>
        <dbReference type="EC" id="4.1.1.17"/>
    </reaction>
</comment>
<evidence type="ECO:0000256" key="10">
    <source>
        <dbReference type="ARBA" id="ARBA00049127"/>
    </source>
</evidence>
<dbReference type="InterPro" id="IPR029066">
    <property type="entry name" value="PLP-binding_barrel"/>
</dbReference>
<dbReference type="PANTHER" id="PTHR11482">
    <property type="entry name" value="ARGININE/DIAMINOPIMELATE/ORNITHINE DECARBOXYLASE"/>
    <property type="match status" value="1"/>
</dbReference>
<keyword evidence="3 11" id="KW-0663">Pyridoxal phosphate</keyword>
<feature type="domain" description="Orn/DAP/Arg decarboxylase 2 C-terminal" evidence="13">
    <location>
        <begin position="36"/>
        <end position="370"/>
    </location>
</feature>
<dbReference type="AlphaFoldDB" id="A0A9P0FCH5"/>
<feature type="active site" description="Proton donor" evidence="11">
    <location>
        <position position="343"/>
    </location>
</feature>
<organism evidence="15 16">
    <name type="scientific">Brassicogethes aeneus</name>
    <name type="common">Rape pollen beetle</name>
    <name type="synonym">Meligethes aeneus</name>
    <dbReference type="NCBI Taxonomy" id="1431903"/>
    <lineage>
        <taxon>Eukaryota</taxon>
        <taxon>Metazoa</taxon>
        <taxon>Ecdysozoa</taxon>
        <taxon>Arthropoda</taxon>
        <taxon>Hexapoda</taxon>
        <taxon>Insecta</taxon>
        <taxon>Pterygota</taxon>
        <taxon>Neoptera</taxon>
        <taxon>Endopterygota</taxon>
        <taxon>Coleoptera</taxon>
        <taxon>Polyphaga</taxon>
        <taxon>Cucujiformia</taxon>
        <taxon>Nitidulidae</taxon>
        <taxon>Meligethinae</taxon>
        <taxon>Brassicogethes</taxon>
    </lineage>
</organism>
<protein>
    <recommendedName>
        <fullName evidence="7">ornithine decarboxylase</fullName>
        <ecNumber evidence="7">4.1.1.17</ecNumber>
    </recommendedName>
</protein>
<dbReference type="InterPro" id="IPR000183">
    <property type="entry name" value="Orn/DAP/Arg_de-COase"/>
</dbReference>
<evidence type="ECO:0000256" key="5">
    <source>
        <dbReference type="ARBA" id="ARBA00023239"/>
    </source>
</evidence>
<evidence type="ECO:0000313" key="16">
    <source>
        <dbReference type="Proteomes" id="UP001154078"/>
    </source>
</evidence>
<accession>A0A9P0FCH5</accession>
<keyword evidence="4" id="KW-0620">Polyamine biosynthesis</keyword>
<keyword evidence="16" id="KW-1185">Reference proteome</keyword>
<evidence type="ECO:0000259" key="13">
    <source>
        <dbReference type="Pfam" id="PF00278"/>
    </source>
</evidence>
<comment type="subunit">
    <text evidence="9">Homodimer. Only the dimer is catalytically active, as the active sites are constructed of residues from both monomers.</text>
</comment>
<dbReference type="SUPFAM" id="SSF50621">
    <property type="entry name" value="Alanine racemase C-terminal domain-like"/>
    <property type="match status" value="1"/>
</dbReference>
<dbReference type="OrthoDB" id="5034579at2759"/>
<comment type="cofactor">
    <cofactor evidence="1 11">
        <name>pyridoxal 5'-phosphate</name>
        <dbReference type="ChEBI" id="CHEBI:597326"/>
    </cofactor>
</comment>
<dbReference type="GO" id="GO:0005737">
    <property type="term" value="C:cytoplasm"/>
    <property type="evidence" value="ECO:0007669"/>
    <property type="project" value="TreeGrafter"/>
</dbReference>
<dbReference type="Pfam" id="PF00278">
    <property type="entry name" value="Orn_DAP_Arg_deC"/>
    <property type="match status" value="1"/>
</dbReference>
<comment type="pathway">
    <text evidence="6">Amine and polyamine biosynthesis; putrescine biosynthesis via L-ornithine pathway; putrescine from L-ornithine: step 1/1.</text>
</comment>
<comment type="similarity">
    <text evidence="2 12">Belongs to the Orn/Lys/Arg decarboxylase class-II family.</text>
</comment>
<dbReference type="InterPro" id="IPR009006">
    <property type="entry name" value="Ala_racemase/Decarboxylase_C"/>
</dbReference>
<dbReference type="Pfam" id="PF02784">
    <property type="entry name" value="Orn_Arg_deC_N"/>
    <property type="match status" value="1"/>
</dbReference>
<dbReference type="SUPFAM" id="SSF51419">
    <property type="entry name" value="PLP-binding barrel"/>
    <property type="match status" value="1"/>
</dbReference>
<dbReference type="CDD" id="cd00622">
    <property type="entry name" value="PLPDE_III_ODC"/>
    <property type="match status" value="1"/>
</dbReference>
<keyword evidence="5" id="KW-0456">Lyase</keyword>
<evidence type="ECO:0000256" key="8">
    <source>
        <dbReference type="ARBA" id="ARBA00037173"/>
    </source>
</evidence>
<evidence type="ECO:0000259" key="14">
    <source>
        <dbReference type="Pfam" id="PF02784"/>
    </source>
</evidence>
<dbReference type="PANTHER" id="PTHR11482:SF6">
    <property type="entry name" value="ORNITHINE DECARBOXYLASE 1-RELATED"/>
    <property type="match status" value="1"/>
</dbReference>
<proteinExistence type="inferred from homology"/>
<evidence type="ECO:0000256" key="1">
    <source>
        <dbReference type="ARBA" id="ARBA00001933"/>
    </source>
</evidence>
<dbReference type="EC" id="4.1.1.17" evidence="7"/>
<name>A0A9P0FCH5_BRAAE</name>
<reference evidence="15" key="1">
    <citation type="submission" date="2021-12" db="EMBL/GenBank/DDBJ databases">
        <authorList>
            <person name="King R."/>
        </authorList>
    </citation>
    <scope>NUCLEOTIDE SEQUENCE</scope>
</reference>
<dbReference type="GO" id="GO:0033387">
    <property type="term" value="P:putrescine biosynthetic process from arginine, via ornithine"/>
    <property type="evidence" value="ECO:0007669"/>
    <property type="project" value="TreeGrafter"/>
</dbReference>